<feature type="compositionally biased region" description="Polar residues" evidence="1">
    <location>
        <begin position="356"/>
        <end position="373"/>
    </location>
</feature>
<dbReference type="AlphaFoldDB" id="A0A225ARM0"/>
<feature type="compositionally biased region" description="Low complexity" evidence="1">
    <location>
        <begin position="537"/>
        <end position="557"/>
    </location>
</feature>
<comment type="caution">
    <text evidence="3">The sequence shown here is derived from an EMBL/GenBank/DDBJ whole genome shotgun (WGS) entry which is preliminary data.</text>
</comment>
<feature type="domain" description="JmjC" evidence="2">
    <location>
        <begin position="354"/>
        <end position="549"/>
    </location>
</feature>
<dbReference type="PANTHER" id="PTHR12461:SF101">
    <property type="entry name" value="TRNA WYBUTOSINE-SYNTHESIZING PROTEIN 4"/>
    <property type="match status" value="1"/>
</dbReference>
<dbReference type="Pfam" id="PF13621">
    <property type="entry name" value="Cupin_8"/>
    <property type="match status" value="1"/>
</dbReference>
<dbReference type="Proteomes" id="UP000214365">
    <property type="component" value="Unassembled WGS sequence"/>
</dbReference>
<dbReference type="Pfam" id="PF06244">
    <property type="entry name" value="Ccdc124"/>
    <property type="match status" value="1"/>
</dbReference>
<feature type="region of interest" description="Disordered" evidence="1">
    <location>
        <begin position="145"/>
        <end position="166"/>
    </location>
</feature>
<dbReference type="PROSITE" id="PS51184">
    <property type="entry name" value="JMJC"/>
    <property type="match status" value="1"/>
</dbReference>
<dbReference type="SMART" id="SM00558">
    <property type="entry name" value="JmjC"/>
    <property type="match status" value="1"/>
</dbReference>
<feature type="region of interest" description="Disordered" evidence="1">
    <location>
        <begin position="315"/>
        <end position="383"/>
    </location>
</feature>
<reference evidence="3 4" key="1">
    <citation type="submission" date="2015-06" db="EMBL/GenBank/DDBJ databases">
        <title>Talaromyces atroroseus IBT 11181 draft genome.</title>
        <authorList>
            <person name="Rasmussen K.B."/>
            <person name="Rasmussen S."/>
            <person name="Petersen B."/>
            <person name="Sicheritz-Ponten T."/>
            <person name="Mortensen U.H."/>
            <person name="Thrane U."/>
        </authorList>
    </citation>
    <scope>NUCLEOTIDE SEQUENCE [LARGE SCALE GENOMIC DNA]</scope>
    <source>
        <strain evidence="3 4">IBT 11181</strain>
    </source>
</reference>
<gene>
    <name evidence="3" type="ORF">UA08_08668</name>
</gene>
<evidence type="ECO:0000256" key="1">
    <source>
        <dbReference type="SAM" id="MobiDB-lite"/>
    </source>
</evidence>
<dbReference type="InterPro" id="IPR054414">
    <property type="entry name" value="Ccdc124/Oxs1_C"/>
</dbReference>
<sequence length="748" mass="83065">MEPLTSAILAAIDNPQPDDSVLECVDHNTEKLRSLLRDNTETALSLADAKLRVFPFKDVRNCWRRLYTDASIVLAVRLIRENLARQLSPDTCREGAGGGDSSWLAAVVRYLDMAVIMTGAPQREEMIESLFSALKDWRRASQQQTSSLAELTGSDDSTEQRAAKRRKLSVPLFPPGSAPLPELTKPIPRVSAPSFYTMESHIQDVRTPLVITDAVGHWPALGDRPWASKDYWFDQTLDGRRLVPVEVGRSYTDEGWGQRIMPFSEFVDTFLWRSNDDHQTGYMAQHDLLSQIPALRKDISVPDFCFIDPPAAEPGTSVYEKKRKKRELEKKNDAAATTATAAAYTMKNEPNKSGEGAQQQTFKDLSSKQNHAGNNESESENEIGIPADPIINTWIGPSWTISPLHHDPYHNILVQVVGAKYIRLYSPHTPASQIYPRGMEAVNSEDKTDGDDKETKADESQLIDMSNTSQVDLAAMELSPAEFELWDSTWPGFAEADYVETVLKEGECLYIPVGWWHYVRGLRAGISKAAGENSKKAAGNARKAEAAAQKQAAANAKQAKEEDAYWEQGSKSNSKKDAADAKKAEAARKKAEREAMLKEEEASQPSKGKGAGAKTAQKKSRGLDLSQLDDTGLPGSRKAAALNASGIENALDALELTESSNNTKIDRHPERRFKAAYAAFEARRLPEIEVEYPGLRKQQRVEICKKEFEKSEENPFNKVNVAFDASREEIAAVREAERKKVEARLTAK</sequence>
<dbReference type="InterPro" id="IPR054413">
    <property type="entry name" value="LSO1/2"/>
</dbReference>
<dbReference type="Gene3D" id="2.60.120.650">
    <property type="entry name" value="Cupin"/>
    <property type="match status" value="1"/>
</dbReference>
<dbReference type="SUPFAM" id="SSF51197">
    <property type="entry name" value="Clavaminate synthase-like"/>
    <property type="match status" value="1"/>
</dbReference>
<feature type="compositionally biased region" description="Low complexity" evidence="1">
    <location>
        <begin position="334"/>
        <end position="343"/>
    </location>
</feature>
<keyword evidence="4" id="KW-1185">Reference proteome</keyword>
<name>A0A225ARM0_TALAT</name>
<feature type="compositionally biased region" description="Basic and acidic residues" evidence="1">
    <location>
        <begin position="574"/>
        <end position="601"/>
    </location>
</feature>
<dbReference type="InterPro" id="IPR003347">
    <property type="entry name" value="JmjC_dom"/>
</dbReference>
<organism evidence="3 4">
    <name type="scientific">Talaromyces atroroseus</name>
    <dbReference type="NCBI Taxonomy" id="1441469"/>
    <lineage>
        <taxon>Eukaryota</taxon>
        <taxon>Fungi</taxon>
        <taxon>Dikarya</taxon>
        <taxon>Ascomycota</taxon>
        <taxon>Pezizomycotina</taxon>
        <taxon>Eurotiomycetes</taxon>
        <taxon>Eurotiomycetidae</taxon>
        <taxon>Eurotiales</taxon>
        <taxon>Trichocomaceae</taxon>
        <taxon>Talaromyces</taxon>
        <taxon>Talaromyces sect. Trachyspermi</taxon>
    </lineage>
</organism>
<dbReference type="GeneID" id="31008424"/>
<dbReference type="EMBL" id="LFMY01000016">
    <property type="protein sequence ID" value="OKL56097.1"/>
    <property type="molecule type" value="Genomic_DNA"/>
</dbReference>
<evidence type="ECO:0000313" key="4">
    <source>
        <dbReference type="Proteomes" id="UP000214365"/>
    </source>
</evidence>
<protein>
    <recommendedName>
        <fullName evidence="2">JmjC domain-containing protein</fullName>
    </recommendedName>
</protein>
<dbReference type="InterPro" id="IPR041667">
    <property type="entry name" value="Cupin_8"/>
</dbReference>
<dbReference type="OrthoDB" id="47172at2759"/>
<dbReference type="STRING" id="1441469.A0A225ARM0"/>
<accession>A0A225ARM0</accession>
<dbReference type="PANTHER" id="PTHR12461">
    <property type="entry name" value="HYPOXIA-INDUCIBLE FACTOR 1 ALPHA INHIBITOR-RELATED"/>
    <property type="match status" value="1"/>
</dbReference>
<evidence type="ECO:0000313" key="3">
    <source>
        <dbReference type="EMBL" id="OKL56097.1"/>
    </source>
</evidence>
<feature type="region of interest" description="Disordered" evidence="1">
    <location>
        <begin position="537"/>
        <end position="637"/>
    </location>
</feature>
<dbReference type="Pfam" id="PF22048">
    <property type="entry name" value="LSO1_2-like"/>
    <property type="match status" value="1"/>
</dbReference>
<proteinExistence type="predicted"/>
<dbReference type="RefSeq" id="XP_020116218.1">
    <property type="nucleotide sequence ID" value="XM_020263771.1"/>
</dbReference>
<evidence type="ECO:0000259" key="2">
    <source>
        <dbReference type="PROSITE" id="PS51184"/>
    </source>
</evidence>